<feature type="domain" description="4'-phosphopantetheinyl transferase" evidence="2">
    <location>
        <begin position="132"/>
        <end position="208"/>
    </location>
</feature>
<evidence type="ECO:0000313" key="4">
    <source>
        <dbReference type="Proteomes" id="UP000592294"/>
    </source>
</evidence>
<dbReference type="EMBL" id="JABZEO010000008">
    <property type="protein sequence ID" value="NVZ10121.1"/>
    <property type="molecule type" value="Genomic_DNA"/>
</dbReference>
<organism evidence="3 4">
    <name type="scientific">Allochromatium humboldtianum</name>
    <dbReference type="NCBI Taxonomy" id="504901"/>
    <lineage>
        <taxon>Bacteria</taxon>
        <taxon>Pseudomonadati</taxon>
        <taxon>Pseudomonadota</taxon>
        <taxon>Gammaproteobacteria</taxon>
        <taxon>Chromatiales</taxon>
        <taxon>Chromatiaceae</taxon>
        <taxon>Allochromatium</taxon>
    </lineage>
</organism>
<accession>A0A850RKT6</accession>
<evidence type="ECO:0000313" key="3">
    <source>
        <dbReference type="EMBL" id="NVZ10121.1"/>
    </source>
</evidence>
<gene>
    <name evidence="3" type="ORF">HW932_12705</name>
</gene>
<comment type="caution">
    <text evidence="3">The sequence shown here is derived from an EMBL/GenBank/DDBJ whole genome shotgun (WGS) entry which is preliminary data.</text>
</comment>
<sequence length="251" mass="28304">MSDLTDLPPRTAIEKFRLIREESVSWAAIGLSACADTELLSKREDILHSRELEIFESDTYGRWRCGYLRGRLCAKLALRALHDHCDFRQVMIDRGVFGQPIVLSRTLTNIQVSLSHSGHWAAAVAFHEGHPMAIDIEVHAENKQDVILANMTVAEIDAIAATHLSADMRPTVLWTIKESLSKVLRTGLMSPFDIYAIDRITEEDGMIVSTFRNFAQYKCVSFSIGDLALSLTLPKRTRVDLDFNSWEAISR</sequence>
<keyword evidence="1 3" id="KW-0808">Transferase</keyword>
<dbReference type="Gene3D" id="3.90.470.20">
    <property type="entry name" value="4'-phosphopantetheinyl transferase domain"/>
    <property type="match status" value="2"/>
</dbReference>
<dbReference type="InterPro" id="IPR037143">
    <property type="entry name" value="4-PPantetheinyl_Trfase_dom_sf"/>
</dbReference>
<dbReference type="Proteomes" id="UP000592294">
    <property type="component" value="Unassembled WGS sequence"/>
</dbReference>
<protein>
    <submittedName>
        <fullName evidence="3">4'-phosphopantetheinyl transferase superfamily protein</fullName>
    </submittedName>
</protein>
<proteinExistence type="predicted"/>
<dbReference type="SUPFAM" id="SSF56214">
    <property type="entry name" value="4'-phosphopantetheinyl transferase"/>
    <property type="match status" value="2"/>
</dbReference>
<dbReference type="RefSeq" id="WP_176976867.1">
    <property type="nucleotide sequence ID" value="NZ_JABZEO010000008.1"/>
</dbReference>
<dbReference type="Pfam" id="PF01648">
    <property type="entry name" value="ACPS"/>
    <property type="match status" value="1"/>
</dbReference>
<evidence type="ECO:0000256" key="1">
    <source>
        <dbReference type="ARBA" id="ARBA00022679"/>
    </source>
</evidence>
<name>A0A850RKT6_9GAMM</name>
<evidence type="ECO:0000259" key="2">
    <source>
        <dbReference type="Pfam" id="PF01648"/>
    </source>
</evidence>
<dbReference type="GO" id="GO:0000287">
    <property type="term" value="F:magnesium ion binding"/>
    <property type="evidence" value="ECO:0007669"/>
    <property type="project" value="InterPro"/>
</dbReference>
<dbReference type="InterPro" id="IPR008278">
    <property type="entry name" value="4-PPantetheinyl_Trfase_dom"/>
</dbReference>
<dbReference type="AlphaFoldDB" id="A0A850RKT6"/>
<dbReference type="GO" id="GO:0008897">
    <property type="term" value="F:holo-[acyl-carrier-protein] synthase activity"/>
    <property type="evidence" value="ECO:0007669"/>
    <property type="project" value="InterPro"/>
</dbReference>
<keyword evidence="4" id="KW-1185">Reference proteome</keyword>
<reference evidence="3 4" key="1">
    <citation type="submission" date="2020-06" db="EMBL/GenBank/DDBJ databases">
        <title>Whole-genome sequence of Allochromatium humboldtianum DSM 21881, type strain.</title>
        <authorList>
            <person name="Kyndt J.A."/>
            <person name="Meyer T.E."/>
        </authorList>
    </citation>
    <scope>NUCLEOTIDE SEQUENCE [LARGE SCALE GENOMIC DNA]</scope>
    <source>
        <strain evidence="3 4">DSM 21881</strain>
    </source>
</reference>